<dbReference type="CDD" id="cd07061">
    <property type="entry name" value="HP_HAP_like"/>
    <property type="match status" value="1"/>
</dbReference>
<dbReference type="PANTHER" id="PTHR20963:SF8">
    <property type="entry name" value="MULTIPLE INOSITOL POLYPHOSPHATE PHOSPHATASE 1"/>
    <property type="match status" value="1"/>
</dbReference>
<dbReference type="Pfam" id="PF00328">
    <property type="entry name" value="His_Phos_2"/>
    <property type="match status" value="1"/>
</dbReference>
<evidence type="ECO:0000256" key="14">
    <source>
        <dbReference type="ARBA" id="ARBA00043691"/>
    </source>
</evidence>
<evidence type="ECO:0000256" key="16">
    <source>
        <dbReference type="PIRSR" id="PIRSR000894-2"/>
    </source>
</evidence>
<keyword evidence="6" id="KW-1003">Cell membrane</keyword>
<dbReference type="Proteomes" id="UP001075354">
    <property type="component" value="Unassembled WGS sequence"/>
</dbReference>
<proteinExistence type="inferred from homology"/>
<evidence type="ECO:0000256" key="2">
    <source>
        <dbReference type="ARBA" id="ARBA00008422"/>
    </source>
</evidence>
<evidence type="ECO:0000256" key="4">
    <source>
        <dbReference type="ARBA" id="ARBA00013040"/>
    </source>
</evidence>
<sequence length="448" mass="50394">MCVRSNTEKSTNKLYEEDVAISTDTHQRLFCTPGCEAVYFWHLLRHGTRYPNVKEIDELTKGVPPIQARLRESAAAGRAALCPADVERMLTWKLNATKAHGNMLTVQGERDMEGIAGRFRSRFPAFFTKHAHADQFQIRSTDAQRTQASAKCYGERLFLEPIDIPTPLAEDPLLKFYAMCPLWERAVDKNASARAEVDAFIDGEVMRASLERVSKRLGFEETLTYKEVEVLWEACRYDQAWEPTQDSPWCAAFDDEDLMVFEYRADVKYYYVTGYGNAVNLQLGCVLVKDIIDKLSAHESLGKSGAMYFTHSTAIHMTLAGLGIGRDAVPLTADNFATLERDRRWSISRLGPFAANLAAVLYECPEGENEKYKVRMYLNEEPVPVEGCSDADALCSWSDFRNRFAAAESCSLDFCNATRPNGSSPMLCSSLTWATVTALILRLISVLR</sequence>
<keyword evidence="9" id="KW-0472">Membrane</keyword>
<evidence type="ECO:0000256" key="5">
    <source>
        <dbReference type="ARBA" id="ARBA00018097"/>
    </source>
</evidence>
<evidence type="ECO:0000256" key="12">
    <source>
        <dbReference type="ARBA" id="ARBA00043668"/>
    </source>
</evidence>
<dbReference type="EC" id="3.1.3.62" evidence="4"/>
<comment type="catalytic activity">
    <reaction evidence="14">
        <text>1D-myo-inositol hexakisphosphate + H2O = 1D-myo-inositol 1,2,4,5,6-pentakisphosphate + phosphate</text>
        <dbReference type="Rhea" id="RHEA:16989"/>
        <dbReference type="ChEBI" id="CHEBI:15377"/>
        <dbReference type="ChEBI" id="CHEBI:43474"/>
        <dbReference type="ChEBI" id="CHEBI:57798"/>
        <dbReference type="ChEBI" id="CHEBI:58130"/>
        <dbReference type="EC" id="3.1.3.62"/>
    </reaction>
    <physiologicalReaction direction="left-to-right" evidence="14">
        <dbReference type="Rhea" id="RHEA:16990"/>
    </physiologicalReaction>
</comment>
<evidence type="ECO:0000256" key="8">
    <source>
        <dbReference type="ARBA" id="ARBA00022801"/>
    </source>
</evidence>
<comment type="catalytic activity">
    <reaction evidence="13">
        <text>1D-myo-inositol 1,2,4,5,6-pentakisphosphate + H2O = 1D-myo-inositol 1,2,5,6-tetrakisphosphate + phosphate</text>
        <dbReference type="Rhea" id="RHEA:77115"/>
        <dbReference type="ChEBI" id="CHEBI:15377"/>
        <dbReference type="ChEBI" id="CHEBI:43474"/>
        <dbReference type="ChEBI" id="CHEBI:57798"/>
        <dbReference type="ChEBI" id="CHEBI:195535"/>
        <dbReference type="EC" id="3.1.3.62"/>
    </reaction>
    <physiologicalReaction direction="left-to-right" evidence="13">
        <dbReference type="Rhea" id="RHEA:77116"/>
    </physiologicalReaction>
</comment>
<dbReference type="Gene3D" id="3.40.50.1240">
    <property type="entry name" value="Phosphoglycerate mutase-like"/>
    <property type="match status" value="1"/>
</dbReference>
<dbReference type="SUPFAM" id="SSF53254">
    <property type="entry name" value="Phosphoglycerate mutase-like"/>
    <property type="match status" value="1"/>
</dbReference>
<keyword evidence="8" id="KW-0378">Hydrolase</keyword>
<name>A0AAV7X5V3_9NEOP</name>
<dbReference type="PANTHER" id="PTHR20963">
    <property type="entry name" value="MULTIPLE INOSITOL POLYPHOSPHATE PHOSPHATASE-RELATED"/>
    <property type="match status" value="1"/>
</dbReference>
<evidence type="ECO:0000313" key="17">
    <source>
        <dbReference type="EMBL" id="KAJ1519051.1"/>
    </source>
</evidence>
<gene>
    <name evidence="17" type="ORF">ONE63_011294</name>
</gene>
<protein>
    <recommendedName>
        <fullName evidence="5">Multiple inositol polyphosphate phosphatase 1</fullName>
        <ecNumber evidence="4">3.1.3.62</ecNumber>
        <ecNumber evidence="3">3.1.3.80</ecNumber>
    </recommendedName>
    <alternativeName>
        <fullName evidence="11">2,3-bisphosphoglycerate 3-phosphatase</fullName>
    </alternativeName>
</protein>
<comment type="subcellular location">
    <subcellularLocation>
        <location evidence="1">Cell membrane</location>
    </subcellularLocation>
</comment>
<dbReference type="GO" id="GO:0034417">
    <property type="term" value="F:bisphosphoglycerate 3-phosphatase activity"/>
    <property type="evidence" value="ECO:0007669"/>
    <property type="project" value="UniProtKB-EC"/>
</dbReference>
<dbReference type="GO" id="GO:0052745">
    <property type="term" value="F:inositol phosphate phosphatase activity"/>
    <property type="evidence" value="ECO:0007669"/>
    <property type="project" value="TreeGrafter"/>
</dbReference>
<evidence type="ECO:0000256" key="13">
    <source>
        <dbReference type="ARBA" id="ARBA00043671"/>
    </source>
</evidence>
<evidence type="ECO:0000256" key="15">
    <source>
        <dbReference type="ARBA" id="ARBA00043832"/>
    </source>
</evidence>
<dbReference type="GO" id="GO:0005886">
    <property type="term" value="C:plasma membrane"/>
    <property type="evidence" value="ECO:0007669"/>
    <property type="project" value="UniProtKB-SubCell"/>
</dbReference>
<feature type="disulfide bond" evidence="16">
    <location>
        <begin position="180"/>
        <end position="415"/>
    </location>
</feature>
<comment type="catalytic activity">
    <reaction evidence="15">
        <text>(2R)-2,3-bisphosphoglycerate + H2O = (2R)-2-phosphoglycerate + phosphate</text>
        <dbReference type="Rhea" id="RHEA:27381"/>
        <dbReference type="ChEBI" id="CHEBI:15377"/>
        <dbReference type="ChEBI" id="CHEBI:43474"/>
        <dbReference type="ChEBI" id="CHEBI:58248"/>
        <dbReference type="ChEBI" id="CHEBI:58289"/>
        <dbReference type="EC" id="3.1.3.80"/>
    </reaction>
    <physiologicalReaction direction="left-to-right" evidence="15">
        <dbReference type="Rhea" id="RHEA:27382"/>
    </physiologicalReaction>
</comment>
<evidence type="ECO:0000256" key="7">
    <source>
        <dbReference type="ARBA" id="ARBA00022729"/>
    </source>
</evidence>
<accession>A0AAV7X5V3</accession>
<comment type="catalytic activity">
    <reaction evidence="12">
        <text>1D-myo-inositol 1,2,5,6-tetrakisphosphate + H2O = 1D-myo-inositol 1,2,6-trisphosphate + phosphate</text>
        <dbReference type="Rhea" id="RHEA:77119"/>
        <dbReference type="ChEBI" id="CHEBI:15377"/>
        <dbReference type="ChEBI" id="CHEBI:43474"/>
        <dbReference type="ChEBI" id="CHEBI:195535"/>
        <dbReference type="ChEBI" id="CHEBI:195537"/>
        <dbReference type="EC" id="3.1.3.62"/>
    </reaction>
    <physiologicalReaction direction="left-to-right" evidence="12">
        <dbReference type="Rhea" id="RHEA:77120"/>
    </physiologicalReaction>
</comment>
<feature type="disulfide bond" evidence="16">
    <location>
        <begin position="388"/>
        <end position="395"/>
    </location>
</feature>
<evidence type="ECO:0000256" key="9">
    <source>
        <dbReference type="ARBA" id="ARBA00023136"/>
    </source>
</evidence>
<evidence type="ECO:0000256" key="11">
    <source>
        <dbReference type="ARBA" id="ARBA00031642"/>
    </source>
</evidence>
<keyword evidence="7" id="KW-0732">Signal</keyword>
<feature type="disulfide bond" evidence="16">
    <location>
        <begin position="35"/>
        <end position="364"/>
    </location>
</feature>
<dbReference type="EC" id="3.1.3.80" evidence="3"/>
<organism evidence="17 18">
    <name type="scientific">Megalurothrips usitatus</name>
    <name type="common">bean blossom thrips</name>
    <dbReference type="NCBI Taxonomy" id="439358"/>
    <lineage>
        <taxon>Eukaryota</taxon>
        <taxon>Metazoa</taxon>
        <taxon>Ecdysozoa</taxon>
        <taxon>Arthropoda</taxon>
        <taxon>Hexapoda</taxon>
        <taxon>Insecta</taxon>
        <taxon>Pterygota</taxon>
        <taxon>Neoptera</taxon>
        <taxon>Paraneoptera</taxon>
        <taxon>Thysanoptera</taxon>
        <taxon>Terebrantia</taxon>
        <taxon>Thripoidea</taxon>
        <taxon>Thripidae</taxon>
        <taxon>Megalurothrips</taxon>
    </lineage>
</organism>
<evidence type="ECO:0000256" key="10">
    <source>
        <dbReference type="ARBA" id="ARBA00023180"/>
    </source>
</evidence>
<dbReference type="InterPro" id="IPR016274">
    <property type="entry name" value="Histidine_acid_Pase_euk"/>
</dbReference>
<reference evidence="17" key="1">
    <citation type="submission" date="2022-12" db="EMBL/GenBank/DDBJ databases">
        <title>Chromosome-level genome assembly of the bean flower thrips Megalurothrips usitatus.</title>
        <authorList>
            <person name="Ma L."/>
            <person name="Liu Q."/>
            <person name="Li H."/>
            <person name="Cai W."/>
        </authorList>
    </citation>
    <scope>NUCLEOTIDE SEQUENCE</scope>
    <source>
        <strain evidence="17">Cailab_2022a</strain>
    </source>
</reference>
<feature type="disulfide bond" evidence="16">
    <location>
        <begin position="235"/>
        <end position="250"/>
    </location>
</feature>
<dbReference type="GO" id="GO:0003993">
    <property type="term" value="F:acid phosphatase activity"/>
    <property type="evidence" value="ECO:0007669"/>
    <property type="project" value="TreeGrafter"/>
</dbReference>
<comment type="similarity">
    <text evidence="2">Belongs to the histidine acid phosphatase family. MINPP1 subfamily.</text>
</comment>
<dbReference type="InterPro" id="IPR029033">
    <property type="entry name" value="His_PPase_superfam"/>
</dbReference>
<dbReference type="InterPro" id="IPR000560">
    <property type="entry name" value="His_Pase_clade-2"/>
</dbReference>
<evidence type="ECO:0000256" key="1">
    <source>
        <dbReference type="ARBA" id="ARBA00004236"/>
    </source>
</evidence>
<dbReference type="EMBL" id="JAPTSV010000786">
    <property type="protein sequence ID" value="KAJ1519051.1"/>
    <property type="molecule type" value="Genomic_DNA"/>
</dbReference>
<evidence type="ECO:0000256" key="6">
    <source>
        <dbReference type="ARBA" id="ARBA00022475"/>
    </source>
</evidence>
<comment type="caution">
    <text evidence="17">The sequence shown here is derived from an EMBL/GenBank/DDBJ whole genome shotgun (WGS) entry which is preliminary data.</text>
</comment>
<keyword evidence="16" id="KW-1015">Disulfide bond</keyword>
<dbReference type="AlphaFoldDB" id="A0AAV7X5V3"/>
<keyword evidence="18" id="KW-1185">Reference proteome</keyword>
<evidence type="ECO:0000256" key="3">
    <source>
        <dbReference type="ARBA" id="ARBA00012976"/>
    </source>
</evidence>
<evidence type="ECO:0000313" key="18">
    <source>
        <dbReference type="Proteomes" id="UP001075354"/>
    </source>
</evidence>
<keyword evidence="10" id="KW-0325">Glycoprotein</keyword>
<dbReference type="PIRSF" id="PIRSF000894">
    <property type="entry name" value="Acid_phosphatase"/>
    <property type="match status" value="1"/>
</dbReference>